<sequence length="47" mass="5138">MAARALANFRLESGEVVQARQDQRQLRPVVDSLENGLGIDISILSIS</sequence>
<dbReference type="AlphaFoldDB" id="A0A212KGS7"/>
<evidence type="ECO:0000313" key="1">
    <source>
        <dbReference type="EMBL" id="SBW10842.1"/>
    </source>
</evidence>
<proteinExistence type="predicted"/>
<protein>
    <submittedName>
        <fullName evidence="1">Uncharacterized protein</fullName>
    </submittedName>
</protein>
<organism evidence="1">
    <name type="scientific">uncultured delta proteobacterium</name>
    <dbReference type="NCBI Taxonomy" id="34034"/>
    <lineage>
        <taxon>Bacteria</taxon>
        <taxon>Deltaproteobacteria</taxon>
        <taxon>environmental samples</taxon>
    </lineage>
</organism>
<reference evidence="1" key="1">
    <citation type="submission" date="2016-04" db="EMBL/GenBank/DDBJ databases">
        <authorList>
            <person name="Evans L.H."/>
            <person name="Alamgir A."/>
            <person name="Owens N."/>
            <person name="Weber N.D."/>
            <person name="Virtaneva K."/>
            <person name="Barbian K."/>
            <person name="Babar A."/>
            <person name="Rosenke K."/>
        </authorList>
    </citation>
    <scope>NUCLEOTIDE SEQUENCE</scope>
    <source>
        <strain evidence="1">86</strain>
    </source>
</reference>
<gene>
    <name evidence="1" type="ORF">KL86DPRO_70059</name>
</gene>
<accession>A0A212KGS7</accession>
<dbReference type="EMBL" id="FLUQ01000007">
    <property type="protein sequence ID" value="SBW10842.1"/>
    <property type="molecule type" value="Genomic_DNA"/>
</dbReference>
<name>A0A212KGS7_9DELT</name>